<evidence type="ECO:0000256" key="4">
    <source>
        <dbReference type="SAM" id="Phobius"/>
    </source>
</evidence>
<keyword evidence="1" id="KW-0433">Leucine-rich repeat</keyword>
<dbReference type="AlphaFoldDB" id="A0A814E417"/>
<dbReference type="GO" id="GO:0031012">
    <property type="term" value="C:extracellular matrix"/>
    <property type="evidence" value="ECO:0007669"/>
    <property type="project" value="TreeGrafter"/>
</dbReference>
<dbReference type="InterPro" id="IPR003591">
    <property type="entry name" value="Leu-rich_rpt_typical-subtyp"/>
</dbReference>
<keyword evidence="3" id="KW-0677">Repeat</keyword>
<dbReference type="GO" id="GO:0005615">
    <property type="term" value="C:extracellular space"/>
    <property type="evidence" value="ECO:0007669"/>
    <property type="project" value="TreeGrafter"/>
</dbReference>
<feature type="chain" id="PRO_5032884990" evidence="5">
    <location>
        <begin position="17"/>
        <end position="924"/>
    </location>
</feature>
<dbReference type="InterPro" id="IPR001611">
    <property type="entry name" value="Leu-rich_rpt"/>
</dbReference>
<reference evidence="6" key="1">
    <citation type="submission" date="2021-02" db="EMBL/GenBank/DDBJ databases">
        <authorList>
            <person name="Nowell W R."/>
        </authorList>
    </citation>
    <scope>NUCLEOTIDE SEQUENCE</scope>
    <source>
        <strain evidence="6">Ploen Becks lab</strain>
    </source>
</reference>
<organism evidence="6 7">
    <name type="scientific">Brachionus calyciflorus</name>
    <dbReference type="NCBI Taxonomy" id="104777"/>
    <lineage>
        <taxon>Eukaryota</taxon>
        <taxon>Metazoa</taxon>
        <taxon>Spiralia</taxon>
        <taxon>Gnathifera</taxon>
        <taxon>Rotifera</taxon>
        <taxon>Eurotatoria</taxon>
        <taxon>Monogononta</taxon>
        <taxon>Pseudotrocha</taxon>
        <taxon>Ploima</taxon>
        <taxon>Brachionidae</taxon>
        <taxon>Brachionus</taxon>
    </lineage>
</organism>
<keyword evidence="4" id="KW-0472">Membrane</keyword>
<keyword evidence="7" id="KW-1185">Reference proteome</keyword>
<dbReference type="InterPro" id="IPR050328">
    <property type="entry name" value="Dev_Immune_Receptor"/>
</dbReference>
<keyword evidence="2 5" id="KW-0732">Signal</keyword>
<sequence>MILLIGILSFISIVNADPRCPFQSCSSTYYSYGCSIYCNSKQFPDVGPINFDKIQYLTFNNLENIPKNAFQGLNLYYLRIRSQNLNQIDEGAFKNVVKLDRLYLDGIKNLPIFFEDNRLEALSNMTNHLSIWNAGLNIESVIPIIDKLKSWTRLQSLDISYNNFSHFFYDFTNFTSLSSLDLSNNLIETFDIKSNVLNILHLCNNKITKLEKEFFSYLPELQKLRVDSNKISKILNDSFHSTNYLRSIDLENNRIDYIEPNSFCNLKSLDELKLSRNNLSDISLYCLENVRYLSLNSVQFKGEIDQKRLGSPNAYYIYLSNNKISKINFENMTNLKYLYLDSNELVNFTLETIQAFSKLEDLRLEKNKFSEKSLEYLYKLKQLKILHLSYNLISRFEFNILAENKLLEELKIDGNKIEFVEFAFLPNLKELMLNNNKLELIGKDSFRLLPNLEKLYLGSNLISRIHPKAFASNSNLAFLVLRDNFLKTTPDISELKFLNELDLYNNTIKSLPNNGFERKLNKENLLRSNIKIDLGLNSINRFASKTFCSQHASSLGFLGFELQMDDINKMDYCMLRQFNSDTIKIVSNVKPSCEHLLMAKKVNIELNGDVMECEDLQIDLDKECYSNSKYKCPKGDELVRYTTWITGDPHLYSYKNKYELCSTGENAVCFQYGDFKILCSDFYAGGSNLQATVLTSLKFVYQVSNSEQVSYEANRTSFPNKFDNGLLNIYGNQNNKNKLAELINTEDGTKVIYIPNSNVHIFISQWNFYYSIYLRTTHETYSESTGLLYEGCQLKGHLASRKKRETNECIDQCSNIQFSIEEENMPEDIIREACLFDCNQIGINSTAMIKTMVKQIDTLILSDVYTNLVIPDPEKTSKNIKIIAFSCASAFFVVSIFILAIVCKLKTNTKSSSNNENEMISLRH</sequence>
<proteinExistence type="predicted"/>
<dbReference type="SMART" id="SM00369">
    <property type="entry name" value="LRR_TYP"/>
    <property type="match status" value="11"/>
</dbReference>
<evidence type="ECO:0000256" key="3">
    <source>
        <dbReference type="ARBA" id="ARBA00022737"/>
    </source>
</evidence>
<evidence type="ECO:0000256" key="1">
    <source>
        <dbReference type="ARBA" id="ARBA00022614"/>
    </source>
</evidence>
<feature type="signal peptide" evidence="5">
    <location>
        <begin position="1"/>
        <end position="16"/>
    </location>
</feature>
<name>A0A814E417_9BILA</name>
<dbReference type="InterPro" id="IPR032675">
    <property type="entry name" value="LRR_dom_sf"/>
</dbReference>
<accession>A0A814E417</accession>
<evidence type="ECO:0000313" key="6">
    <source>
        <dbReference type="EMBL" id="CAF0966813.1"/>
    </source>
</evidence>
<dbReference type="Proteomes" id="UP000663879">
    <property type="component" value="Unassembled WGS sequence"/>
</dbReference>
<dbReference type="Gene3D" id="3.80.10.10">
    <property type="entry name" value="Ribonuclease Inhibitor"/>
    <property type="match status" value="4"/>
</dbReference>
<gene>
    <name evidence="6" type="ORF">OXX778_LOCUS14705</name>
</gene>
<feature type="transmembrane region" description="Helical" evidence="4">
    <location>
        <begin position="882"/>
        <end position="903"/>
    </location>
</feature>
<evidence type="ECO:0000256" key="2">
    <source>
        <dbReference type="ARBA" id="ARBA00022729"/>
    </source>
</evidence>
<dbReference type="PANTHER" id="PTHR24373">
    <property type="entry name" value="SLIT RELATED LEUCINE-RICH REPEAT NEURONAL PROTEIN"/>
    <property type="match status" value="1"/>
</dbReference>
<dbReference type="PANTHER" id="PTHR24373:SF370">
    <property type="entry name" value="FISH-LIPS, ISOFORM E"/>
    <property type="match status" value="1"/>
</dbReference>
<evidence type="ECO:0000313" key="7">
    <source>
        <dbReference type="Proteomes" id="UP000663879"/>
    </source>
</evidence>
<dbReference type="EMBL" id="CAJNOC010003080">
    <property type="protein sequence ID" value="CAF0966813.1"/>
    <property type="molecule type" value="Genomic_DNA"/>
</dbReference>
<keyword evidence="4" id="KW-1133">Transmembrane helix</keyword>
<dbReference type="SMART" id="SM00365">
    <property type="entry name" value="LRR_SD22"/>
    <property type="match status" value="9"/>
</dbReference>
<comment type="caution">
    <text evidence="6">The sequence shown here is derived from an EMBL/GenBank/DDBJ whole genome shotgun (WGS) entry which is preliminary data.</text>
</comment>
<dbReference type="OrthoDB" id="676979at2759"/>
<dbReference type="PROSITE" id="PS51450">
    <property type="entry name" value="LRR"/>
    <property type="match status" value="4"/>
</dbReference>
<keyword evidence="4" id="KW-0812">Transmembrane</keyword>
<evidence type="ECO:0000256" key="5">
    <source>
        <dbReference type="SAM" id="SignalP"/>
    </source>
</evidence>
<dbReference type="SUPFAM" id="SSF52058">
    <property type="entry name" value="L domain-like"/>
    <property type="match status" value="2"/>
</dbReference>
<protein>
    <submittedName>
        <fullName evidence="6">Uncharacterized protein</fullName>
    </submittedName>
</protein>
<dbReference type="Pfam" id="PF13855">
    <property type="entry name" value="LRR_8"/>
    <property type="match status" value="3"/>
</dbReference>